<keyword evidence="5" id="KW-1185">Reference proteome</keyword>
<evidence type="ECO:0000313" key="4">
    <source>
        <dbReference type="EMBL" id="KAL3674085.1"/>
    </source>
</evidence>
<evidence type="ECO:0000256" key="1">
    <source>
        <dbReference type="SAM" id="Coils"/>
    </source>
</evidence>
<feature type="domain" description="Dynein heavy chain coiled coil stalk" evidence="3">
    <location>
        <begin position="511"/>
        <end position="611"/>
    </location>
</feature>
<dbReference type="Proteomes" id="UP001632037">
    <property type="component" value="Unassembled WGS sequence"/>
</dbReference>
<dbReference type="PANTHER" id="PTHR45703:SF8">
    <property type="entry name" value="DYNEINS HEAVY CHAIN"/>
    <property type="match status" value="1"/>
</dbReference>
<feature type="compositionally biased region" description="Polar residues" evidence="2">
    <location>
        <begin position="395"/>
        <end position="404"/>
    </location>
</feature>
<feature type="compositionally biased region" description="Acidic residues" evidence="2">
    <location>
        <begin position="875"/>
        <end position="889"/>
    </location>
</feature>
<gene>
    <name evidence="4" type="ORF">V7S43_000035</name>
</gene>
<comment type="caution">
    <text evidence="4">The sequence shown here is derived from an EMBL/GenBank/DDBJ whole genome shotgun (WGS) entry which is preliminary data.</text>
</comment>
<feature type="compositionally biased region" description="Polar residues" evidence="2">
    <location>
        <begin position="76"/>
        <end position="86"/>
    </location>
</feature>
<feature type="region of interest" description="Disordered" evidence="2">
    <location>
        <begin position="389"/>
        <end position="415"/>
    </location>
</feature>
<dbReference type="EMBL" id="JBIMZQ010000001">
    <property type="protein sequence ID" value="KAL3674085.1"/>
    <property type="molecule type" value="Genomic_DNA"/>
</dbReference>
<evidence type="ECO:0000259" key="3">
    <source>
        <dbReference type="Pfam" id="PF12777"/>
    </source>
</evidence>
<feature type="region of interest" description="Disordered" evidence="2">
    <location>
        <begin position="148"/>
        <end position="202"/>
    </location>
</feature>
<feature type="compositionally biased region" description="Low complexity" evidence="2">
    <location>
        <begin position="714"/>
        <end position="728"/>
    </location>
</feature>
<dbReference type="PANTHER" id="PTHR45703">
    <property type="entry name" value="DYNEIN HEAVY CHAIN"/>
    <property type="match status" value="1"/>
</dbReference>
<feature type="region of interest" description="Disordered" evidence="2">
    <location>
        <begin position="22"/>
        <end position="100"/>
    </location>
</feature>
<dbReference type="Gene3D" id="1.20.920.60">
    <property type="match status" value="1"/>
</dbReference>
<dbReference type="Pfam" id="PF12777">
    <property type="entry name" value="MT"/>
    <property type="match status" value="1"/>
</dbReference>
<feature type="compositionally biased region" description="Polar residues" evidence="2">
    <location>
        <begin position="848"/>
        <end position="862"/>
    </location>
</feature>
<name>A0ABD3G4L6_9STRA</name>
<organism evidence="4 5">
    <name type="scientific">Phytophthora oleae</name>
    <dbReference type="NCBI Taxonomy" id="2107226"/>
    <lineage>
        <taxon>Eukaryota</taxon>
        <taxon>Sar</taxon>
        <taxon>Stramenopiles</taxon>
        <taxon>Oomycota</taxon>
        <taxon>Peronosporomycetes</taxon>
        <taxon>Peronosporales</taxon>
        <taxon>Peronosporaceae</taxon>
        <taxon>Phytophthora</taxon>
    </lineage>
</organism>
<proteinExistence type="predicted"/>
<evidence type="ECO:0000313" key="5">
    <source>
        <dbReference type="Proteomes" id="UP001632037"/>
    </source>
</evidence>
<feature type="compositionally biased region" description="Polar residues" evidence="2">
    <location>
        <begin position="174"/>
        <end position="184"/>
    </location>
</feature>
<sequence length="1015" mass="113424">MRWPNQPGLDDTFLEDLLLPESSRSGVKLSSSQASRVSMDLPRKRGSRRNKASDYPINAPATIVRQALFPSGPGSYPSQTTPLNKPSESRQQKSRQQNDSWAFRLSNEHKWREMGWNTSSPAEYVLQTNSKDYQLTLAYSEDLMQRQGGLAPTDANGGAGFSKSPVKTLPTKGGNFTRSPNFSNTTTTATTRGIAEVGSAQTEEERTLLKNTMLREGLLAKLHALAKAATPKQSLLQPNLPPKEPVFNVSKGTEVLHLLLQLRDVGVLVLESILRWHELRMRLAPLVSLVPFRFENHNYCVKMLTDLDFLSTIKTLGTVLGINPSTMTQNPFMMPAPIPERDFRKLRDHPWRSLRLFLNNGDPVQRVADAEKYLVWCLFNLQDAPAPASPARSAFGSNSPTSSSVRKREQQQKVTWQKRAEKQLELLSMPLESLSGPTYLQDSSKMMKRKGVLPSLPQSPPKNLRELMGNVQLSGGEEEPYDRCDNNRSKFLLARWSGEEFSATSADFEALGALEAPPHHMVTLVAASVLILLSPADQLPKDLSWPSCKKMLQRGRRLLQRLRGFDVAGVPVFKWKALVPFLQNEHFQPPFLAQFSCAASSMCAWIFSVLRAAQQQDYKRMGVHTSGGLDAAGEEDRLELLSELEVDAATSPQSIRGSPTRADEELLLPPLTHSRSGKRVSIGNAEVLFINENQPVIMATSRNSSRSSSRRSESSATTTKKSKFTISSLHNGGESNALLRTSPWTYRGVVYFVSFFIQQYRGQSQQQEDEEAEDSDERRLMIKMYEPMSSVESQMSLDSDDLRQDFGEEAMLAFQNGQYRTLCHLMLRQLDRMMEADGGKHAPPTPPQLTSAINTTQDGGSDQVSAVDLLLQDDGEEEDRPEAVDEPTVEDPPPSESQAGEDLDALEASVLKIQCAARQQQARGKVNRVRAQKEQTEESALRIQCAARQKQARRKVDRVRAEMEMIETVPEDEEIDEDTLVEEPTLQDVAVPKSRPDTVMSYTSDQFEDDVEAQE</sequence>
<dbReference type="AlphaFoldDB" id="A0ABD3G4L6"/>
<feature type="region of interest" description="Disordered" evidence="2">
    <location>
        <begin position="991"/>
        <end position="1015"/>
    </location>
</feature>
<dbReference type="InterPro" id="IPR026983">
    <property type="entry name" value="DHC"/>
</dbReference>
<evidence type="ECO:0000256" key="2">
    <source>
        <dbReference type="SAM" id="MobiDB-lite"/>
    </source>
</evidence>
<reference evidence="4 5" key="1">
    <citation type="submission" date="2024-09" db="EMBL/GenBank/DDBJ databases">
        <title>Genome sequencing and assembly of Phytophthora oleae, isolate VK10A, causative agent of rot of olive drupes.</title>
        <authorList>
            <person name="Conti Taguali S."/>
            <person name="Riolo M."/>
            <person name="La Spada F."/>
            <person name="Cacciola S.O."/>
            <person name="Dionisio G."/>
        </authorList>
    </citation>
    <scope>NUCLEOTIDE SEQUENCE [LARGE SCALE GENOMIC DNA]</scope>
    <source>
        <strain evidence="4 5">VK10A</strain>
    </source>
</reference>
<feature type="compositionally biased region" description="Acidic residues" evidence="2">
    <location>
        <begin position="1006"/>
        <end position="1015"/>
    </location>
</feature>
<feature type="coiled-coil region" evidence="1">
    <location>
        <begin position="919"/>
        <end position="969"/>
    </location>
</feature>
<feature type="region of interest" description="Disordered" evidence="2">
    <location>
        <begin position="875"/>
        <end position="900"/>
    </location>
</feature>
<protein>
    <recommendedName>
        <fullName evidence="3">Dynein heavy chain coiled coil stalk domain-containing protein</fullName>
    </recommendedName>
</protein>
<dbReference type="PROSITE" id="PS50096">
    <property type="entry name" value="IQ"/>
    <property type="match status" value="2"/>
</dbReference>
<feature type="region of interest" description="Disordered" evidence="2">
    <location>
        <begin position="836"/>
        <end position="862"/>
    </location>
</feature>
<accession>A0ABD3G4L6</accession>
<feature type="region of interest" description="Disordered" evidence="2">
    <location>
        <begin position="699"/>
        <end position="728"/>
    </location>
</feature>
<keyword evidence="1" id="KW-0175">Coiled coil</keyword>
<feature type="compositionally biased region" description="Polar residues" evidence="2">
    <location>
        <begin position="22"/>
        <end position="36"/>
    </location>
</feature>
<dbReference type="InterPro" id="IPR024743">
    <property type="entry name" value="Dynein_HC_stalk"/>
</dbReference>